<accession>A0A429G9Q4</accession>
<feature type="transmembrane region" description="Helical" evidence="1">
    <location>
        <begin position="167"/>
        <end position="185"/>
    </location>
</feature>
<dbReference type="InterPro" id="IPR007254">
    <property type="entry name" value="DUF373"/>
</dbReference>
<keyword evidence="1" id="KW-0812">Transmembrane</keyword>
<protein>
    <submittedName>
        <fullName evidence="2">DUF373 family protein</fullName>
    </submittedName>
</protein>
<feature type="transmembrane region" description="Helical" evidence="1">
    <location>
        <begin position="191"/>
        <end position="208"/>
    </location>
</feature>
<dbReference type="PANTHER" id="PTHR38815:SF1">
    <property type="entry name" value="DUF373 FAMILY PROTEIN"/>
    <property type="match status" value="1"/>
</dbReference>
<feature type="transmembrane region" description="Helical" evidence="1">
    <location>
        <begin position="323"/>
        <end position="348"/>
    </location>
</feature>
<reference evidence="2 3" key="1">
    <citation type="submission" date="2018-10" db="EMBL/GenBank/DDBJ databases">
        <title>Co-occurring genomic capacity for anaerobic methane metabolism and dissimilatory sulfite reduction discovered in the Korarchaeota.</title>
        <authorList>
            <person name="Mckay L.J."/>
            <person name="Dlakic M."/>
            <person name="Fields M.W."/>
            <person name="Delmont T.O."/>
            <person name="Eren A.M."/>
            <person name="Jay Z.J."/>
            <person name="Klingelsmith K.B."/>
            <person name="Rusch D.B."/>
            <person name="Inskeep W.P."/>
        </authorList>
    </citation>
    <scope>NUCLEOTIDE SEQUENCE [LARGE SCALE GENOMIC DNA]</scope>
    <source>
        <strain evidence="2 3">WS</strain>
    </source>
</reference>
<comment type="caution">
    <text evidence="2">The sequence shown here is derived from an EMBL/GenBank/DDBJ whole genome shotgun (WGS) entry which is preliminary data.</text>
</comment>
<feature type="transmembrane region" description="Helical" evidence="1">
    <location>
        <begin position="220"/>
        <end position="241"/>
    </location>
</feature>
<evidence type="ECO:0000256" key="1">
    <source>
        <dbReference type="SAM" id="Phobius"/>
    </source>
</evidence>
<dbReference type="Proteomes" id="UP000278149">
    <property type="component" value="Unassembled WGS sequence"/>
</dbReference>
<proteinExistence type="predicted"/>
<organism evidence="2 3">
    <name type="scientific">Candidatus Korarchaeum cryptofilum</name>
    <dbReference type="NCBI Taxonomy" id="498846"/>
    <lineage>
        <taxon>Archaea</taxon>
        <taxon>Thermoproteota</taxon>
        <taxon>Candidatus Korarchaeia</taxon>
        <taxon>Candidatus Korarchaeales</taxon>
        <taxon>Candidatus Korarchaeaceae</taxon>
        <taxon>Candidatus Korarchaeum</taxon>
    </lineage>
</organism>
<dbReference type="RefSeq" id="WP_125740458.1">
    <property type="nucleotide sequence ID" value="NZ_RCOR01000006.1"/>
</dbReference>
<evidence type="ECO:0000313" key="3">
    <source>
        <dbReference type="Proteomes" id="UP000278149"/>
    </source>
</evidence>
<dbReference type="EMBL" id="RCOR01000006">
    <property type="protein sequence ID" value="RSN70541.1"/>
    <property type="molecule type" value="Genomic_DNA"/>
</dbReference>
<keyword evidence="1" id="KW-0472">Membrane</keyword>
<feature type="transmembrane region" description="Helical" evidence="1">
    <location>
        <begin position="300"/>
        <end position="317"/>
    </location>
</feature>
<dbReference type="AlphaFoldDB" id="A0A429G9Q4"/>
<keyword evidence="1" id="KW-1133">Transmembrane helix</keyword>
<dbReference type="Pfam" id="PF04123">
    <property type="entry name" value="DUF373"/>
    <property type="match status" value="1"/>
</dbReference>
<gene>
    <name evidence="2" type="ORF">D9Q81_00600</name>
</gene>
<dbReference type="PANTHER" id="PTHR38815">
    <property type="entry name" value="HYPOTHETICAL MEMBRANE PROTEIN, CONSERVED, DUF373 FAMILY"/>
    <property type="match status" value="1"/>
</dbReference>
<evidence type="ECO:0000313" key="2">
    <source>
        <dbReference type="EMBL" id="RSN70541.1"/>
    </source>
</evidence>
<feature type="transmembrane region" description="Helical" evidence="1">
    <location>
        <begin position="261"/>
        <end position="279"/>
    </location>
</feature>
<name>A0A429G9Q4_9CREN</name>
<sequence length="360" mass="39949">MEEERVLIVCVDRDNDLGVKTGIKGPVIGREANLEAASKLALADPTEADANAIFGAIKVYDEARSIFPGSTRVEIVTITGDEGKELQADEEINRQMDEVARIFKPTSIVLVSDGADDELVIPILMKYAPIRSVRRVIVQQSREIEHTYILIKRYFEKLMRSPSSRSIVLGLPGAILILYGLFSLIEFQKYLYIGISILAGLFFLEKGFSLKEAMMRGISYFGRHVGFSSLIIGLIGLFLTISLSYTRALSLASQGYPMELIIARLLQETSSFLALSLAIMFSGSSIERAAERRIDSLERLMVTGIIISFWIAFYSIGQYLEGIIGLLGLMIDLLGALIFAISSFILTLRLSEVLRGRGWK</sequence>